<dbReference type="Gene3D" id="1.10.260.40">
    <property type="entry name" value="lambda repressor-like DNA-binding domains"/>
    <property type="match status" value="1"/>
</dbReference>
<evidence type="ECO:0000256" key="2">
    <source>
        <dbReference type="ARBA" id="ARBA00023015"/>
    </source>
</evidence>
<dbReference type="AlphaFoldDB" id="A0A4Q7KLE1"/>
<dbReference type="SMART" id="SM00354">
    <property type="entry name" value="HTH_LACI"/>
    <property type="match status" value="1"/>
</dbReference>
<organism evidence="6 7">
    <name type="scientific">Herbihabitans rhizosphaerae</name>
    <dbReference type="NCBI Taxonomy" id="1872711"/>
    <lineage>
        <taxon>Bacteria</taxon>
        <taxon>Bacillati</taxon>
        <taxon>Actinomycetota</taxon>
        <taxon>Actinomycetes</taxon>
        <taxon>Pseudonocardiales</taxon>
        <taxon>Pseudonocardiaceae</taxon>
        <taxon>Herbihabitans</taxon>
    </lineage>
</organism>
<dbReference type="CDD" id="cd06267">
    <property type="entry name" value="PBP1_LacI_sugar_binding-like"/>
    <property type="match status" value="1"/>
</dbReference>
<evidence type="ECO:0000313" key="7">
    <source>
        <dbReference type="Proteomes" id="UP000294257"/>
    </source>
</evidence>
<dbReference type="Pfam" id="PF13377">
    <property type="entry name" value="Peripla_BP_3"/>
    <property type="match status" value="1"/>
</dbReference>
<sequence length="334" mass="35782">MVRMRDVAQLASVSVTTVSHVINKTRAVDPETRARVLDAIARTGYRKNSIALALAKGGTQSVGVALSALSNPYFAELVTAIEARVSELGSTLLLGETHEDAEREYDLVTKLLDRRVDGVVLAPTANGTDTALDALVRSGVPAVLVDRLVAPDRFDQVGSDNREPVATLVDHLVGHGHRRIGYVAGRSGLATSIERRQGYDDGLTRNGIAPDPALVVDGGSDGTLAGQAMRRLWELTSRPTAVITGNNYMTVGVLRHLEHAGIVVPDDLALCGFDDFEWAELMRSPLTAIAQDWTAIGTTAVGMLRDRLAEPDRPFETVRIPATLIVRRSCGCSG</sequence>
<dbReference type="CDD" id="cd01392">
    <property type="entry name" value="HTH_LacI"/>
    <property type="match status" value="1"/>
</dbReference>
<accession>A0A4Q7KLE1</accession>
<dbReference type="Gene3D" id="3.40.50.2300">
    <property type="match status" value="2"/>
</dbReference>
<dbReference type="SUPFAM" id="SSF53822">
    <property type="entry name" value="Periplasmic binding protein-like I"/>
    <property type="match status" value="1"/>
</dbReference>
<evidence type="ECO:0000256" key="1">
    <source>
        <dbReference type="ARBA" id="ARBA00022491"/>
    </source>
</evidence>
<dbReference type="InterPro" id="IPR010982">
    <property type="entry name" value="Lambda_DNA-bd_dom_sf"/>
</dbReference>
<comment type="caution">
    <text evidence="6">The sequence shown here is derived from an EMBL/GenBank/DDBJ whole genome shotgun (WGS) entry which is preliminary data.</text>
</comment>
<dbReference type="InterPro" id="IPR000843">
    <property type="entry name" value="HTH_LacI"/>
</dbReference>
<name>A0A4Q7KLE1_9PSEU</name>
<dbReference type="InterPro" id="IPR046335">
    <property type="entry name" value="LacI/GalR-like_sensor"/>
</dbReference>
<evidence type="ECO:0000259" key="5">
    <source>
        <dbReference type="PROSITE" id="PS50932"/>
    </source>
</evidence>
<reference evidence="6 7" key="1">
    <citation type="submission" date="2019-02" db="EMBL/GenBank/DDBJ databases">
        <title>Genomic Encyclopedia of Type Strains, Phase IV (KMG-IV): sequencing the most valuable type-strain genomes for metagenomic binning, comparative biology and taxonomic classification.</title>
        <authorList>
            <person name="Goeker M."/>
        </authorList>
    </citation>
    <scope>NUCLEOTIDE SEQUENCE [LARGE SCALE GENOMIC DNA]</scope>
    <source>
        <strain evidence="6 7">DSM 101727</strain>
    </source>
</reference>
<dbReference type="SUPFAM" id="SSF47413">
    <property type="entry name" value="lambda repressor-like DNA-binding domains"/>
    <property type="match status" value="1"/>
</dbReference>
<dbReference type="Pfam" id="PF00356">
    <property type="entry name" value="LacI"/>
    <property type="match status" value="1"/>
</dbReference>
<keyword evidence="4" id="KW-0804">Transcription</keyword>
<dbReference type="PANTHER" id="PTHR30146">
    <property type="entry name" value="LACI-RELATED TRANSCRIPTIONAL REPRESSOR"/>
    <property type="match status" value="1"/>
</dbReference>
<evidence type="ECO:0000256" key="3">
    <source>
        <dbReference type="ARBA" id="ARBA00023125"/>
    </source>
</evidence>
<keyword evidence="1" id="KW-0678">Repressor</keyword>
<dbReference type="PROSITE" id="PS50932">
    <property type="entry name" value="HTH_LACI_2"/>
    <property type="match status" value="1"/>
</dbReference>
<gene>
    <name evidence="6" type="ORF">EV193_106302</name>
</gene>
<keyword evidence="2" id="KW-0805">Transcription regulation</keyword>
<evidence type="ECO:0000313" key="6">
    <source>
        <dbReference type="EMBL" id="RZS37066.1"/>
    </source>
</evidence>
<dbReference type="GO" id="GO:0003700">
    <property type="term" value="F:DNA-binding transcription factor activity"/>
    <property type="evidence" value="ECO:0007669"/>
    <property type="project" value="TreeGrafter"/>
</dbReference>
<keyword evidence="3" id="KW-0238">DNA-binding</keyword>
<dbReference type="Proteomes" id="UP000294257">
    <property type="component" value="Unassembled WGS sequence"/>
</dbReference>
<dbReference type="EMBL" id="SGWQ01000006">
    <property type="protein sequence ID" value="RZS37066.1"/>
    <property type="molecule type" value="Genomic_DNA"/>
</dbReference>
<dbReference type="InterPro" id="IPR028082">
    <property type="entry name" value="Peripla_BP_I"/>
</dbReference>
<evidence type="ECO:0000256" key="4">
    <source>
        <dbReference type="ARBA" id="ARBA00023163"/>
    </source>
</evidence>
<proteinExistence type="predicted"/>
<feature type="domain" description="HTH lacI-type" evidence="5">
    <location>
        <begin position="2"/>
        <end position="56"/>
    </location>
</feature>
<protein>
    <submittedName>
        <fullName evidence="6">LacI family transcriptional regulator</fullName>
    </submittedName>
</protein>
<dbReference type="PANTHER" id="PTHR30146:SF148">
    <property type="entry name" value="HTH-TYPE TRANSCRIPTIONAL REPRESSOR PURR-RELATED"/>
    <property type="match status" value="1"/>
</dbReference>
<dbReference type="GO" id="GO:0000976">
    <property type="term" value="F:transcription cis-regulatory region binding"/>
    <property type="evidence" value="ECO:0007669"/>
    <property type="project" value="TreeGrafter"/>
</dbReference>
<keyword evidence="7" id="KW-1185">Reference proteome</keyword>
<dbReference type="PROSITE" id="PS00356">
    <property type="entry name" value="HTH_LACI_1"/>
    <property type="match status" value="1"/>
</dbReference>